<evidence type="ECO:0000313" key="3">
    <source>
        <dbReference type="Proteomes" id="UP001431217"/>
    </source>
</evidence>
<dbReference type="Gene3D" id="3.40.960.10">
    <property type="entry name" value="VSR Endonuclease"/>
    <property type="match status" value="1"/>
</dbReference>
<dbReference type="SUPFAM" id="SSF52980">
    <property type="entry name" value="Restriction endonuclease-like"/>
    <property type="match status" value="1"/>
</dbReference>
<keyword evidence="2" id="KW-0540">Nuclease</keyword>
<dbReference type="Pfam" id="PF04480">
    <property type="entry name" value="DUF559"/>
    <property type="match status" value="1"/>
</dbReference>
<dbReference type="InterPro" id="IPR011335">
    <property type="entry name" value="Restrct_endonuc-II-like"/>
</dbReference>
<proteinExistence type="predicted"/>
<dbReference type="GO" id="GO:0004519">
    <property type="term" value="F:endonuclease activity"/>
    <property type="evidence" value="ECO:0007669"/>
    <property type="project" value="UniProtKB-KW"/>
</dbReference>
<dbReference type="InterPro" id="IPR047216">
    <property type="entry name" value="Endonuclease_DUF559_bact"/>
</dbReference>
<dbReference type="CDD" id="cd01038">
    <property type="entry name" value="Endonuclease_DUF559"/>
    <property type="match status" value="1"/>
</dbReference>
<feature type="domain" description="DUF559" evidence="1">
    <location>
        <begin position="1"/>
        <end position="96"/>
    </location>
</feature>
<name>A0ABT0MJM8_9GAMM</name>
<gene>
    <name evidence="2" type="ORF">M2650_10540</name>
</gene>
<dbReference type="Proteomes" id="UP001431217">
    <property type="component" value="Unassembled WGS sequence"/>
</dbReference>
<dbReference type="PANTHER" id="PTHR38590:SF1">
    <property type="entry name" value="BLL0828 PROTEIN"/>
    <property type="match status" value="1"/>
</dbReference>
<protein>
    <submittedName>
        <fullName evidence="2">Endonuclease domain-containing protein</fullName>
    </submittedName>
</protein>
<organism evidence="2 3">
    <name type="scientific">Luteimonas galliterrae</name>
    <dbReference type="NCBI Taxonomy" id="2940486"/>
    <lineage>
        <taxon>Bacteria</taxon>
        <taxon>Pseudomonadati</taxon>
        <taxon>Pseudomonadota</taxon>
        <taxon>Gammaproteobacteria</taxon>
        <taxon>Lysobacterales</taxon>
        <taxon>Lysobacteraceae</taxon>
        <taxon>Luteimonas</taxon>
    </lineage>
</organism>
<dbReference type="InterPro" id="IPR007569">
    <property type="entry name" value="DUF559"/>
</dbReference>
<sequence length="105" mass="11867">MTDAERRFWYCVRRKRFSAVQFYRQTPIGRYIVDFYAPAAGLVVEIDGGQHFTEGGRAADALRDAALMRMGLRVLRFDDRMVLMETDAVLDVVWNAVCAAIGAST</sequence>
<dbReference type="PANTHER" id="PTHR38590">
    <property type="entry name" value="BLL0828 PROTEIN"/>
    <property type="match status" value="1"/>
</dbReference>
<dbReference type="EMBL" id="JAMBEP010000001">
    <property type="protein sequence ID" value="MCL1635066.1"/>
    <property type="molecule type" value="Genomic_DNA"/>
</dbReference>
<keyword evidence="2" id="KW-0255">Endonuclease</keyword>
<accession>A0ABT0MJM8</accession>
<reference evidence="2 3" key="1">
    <citation type="submission" date="2022-05" db="EMBL/GenBank/DDBJ databases">
        <title>Luteimonas sp. SX5, whole genome shotgun sequencing project.</title>
        <authorList>
            <person name="Zhao G."/>
            <person name="Shen L."/>
        </authorList>
    </citation>
    <scope>NUCLEOTIDE SEQUENCE [LARGE SCALE GENOMIC DNA]</scope>
    <source>
        <strain evidence="2 3">SX5</strain>
    </source>
</reference>
<comment type="caution">
    <text evidence="2">The sequence shown here is derived from an EMBL/GenBank/DDBJ whole genome shotgun (WGS) entry which is preliminary data.</text>
</comment>
<keyword evidence="2" id="KW-0378">Hydrolase</keyword>
<evidence type="ECO:0000259" key="1">
    <source>
        <dbReference type="Pfam" id="PF04480"/>
    </source>
</evidence>
<evidence type="ECO:0000313" key="2">
    <source>
        <dbReference type="EMBL" id="MCL1635066.1"/>
    </source>
</evidence>
<keyword evidence="3" id="KW-1185">Reference proteome</keyword>